<dbReference type="RefSeq" id="WP_182703958.1">
    <property type="nucleotide sequence ID" value="NZ_JACJII010000001.1"/>
</dbReference>
<dbReference type="InterPro" id="IPR016035">
    <property type="entry name" value="Acyl_Trfase/lysoPLipase"/>
</dbReference>
<gene>
    <name evidence="6" type="ORF">HNR21_000629</name>
</gene>
<feature type="short sequence motif" description="GXSXG" evidence="4">
    <location>
        <begin position="44"/>
        <end position="48"/>
    </location>
</feature>
<dbReference type="PANTHER" id="PTHR14226">
    <property type="entry name" value="NEUROPATHY TARGET ESTERASE/SWISS CHEESE D.MELANOGASTER"/>
    <property type="match status" value="1"/>
</dbReference>
<dbReference type="PROSITE" id="PS51635">
    <property type="entry name" value="PNPLA"/>
    <property type="match status" value="1"/>
</dbReference>
<evidence type="ECO:0000313" key="7">
    <source>
        <dbReference type="Proteomes" id="UP000539313"/>
    </source>
</evidence>
<keyword evidence="1 4" id="KW-0378">Hydrolase</keyword>
<evidence type="ECO:0000256" key="4">
    <source>
        <dbReference type="PROSITE-ProRule" id="PRU01161"/>
    </source>
</evidence>
<dbReference type="GO" id="GO:0016042">
    <property type="term" value="P:lipid catabolic process"/>
    <property type="evidence" value="ECO:0007669"/>
    <property type="project" value="UniProtKB-UniRule"/>
</dbReference>
<organism evidence="6 7">
    <name type="scientific">Thermomonospora cellulosilytica</name>
    <dbReference type="NCBI Taxonomy" id="1411118"/>
    <lineage>
        <taxon>Bacteria</taxon>
        <taxon>Bacillati</taxon>
        <taxon>Actinomycetota</taxon>
        <taxon>Actinomycetes</taxon>
        <taxon>Streptosporangiales</taxon>
        <taxon>Thermomonosporaceae</taxon>
        <taxon>Thermomonospora</taxon>
    </lineage>
</organism>
<keyword evidence="2 4" id="KW-0442">Lipid degradation</keyword>
<dbReference type="Proteomes" id="UP000539313">
    <property type="component" value="Unassembled WGS sequence"/>
</dbReference>
<dbReference type="Gene3D" id="3.40.1090.10">
    <property type="entry name" value="Cytosolic phospholipase A2 catalytic domain"/>
    <property type="match status" value="2"/>
</dbReference>
<accession>A0A7W3MTV2</accession>
<evidence type="ECO:0000259" key="5">
    <source>
        <dbReference type="PROSITE" id="PS51635"/>
    </source>
</evidence>
<feature type="short sequence motif" description="DGA/G" evidence="4">
    <location>
        <begin position="191"/>
        <end position="193"/>
    </location>
</feature>
<evidence type="ECO:0000256" key="1">
    <source>
        <dbReference type="ARBA" id="ARBA00022801"/>
    </source>
</evidence>
<dbReference type="InterPro" id="IPR050301">
    <property type="entry name" value="NTE"/>
</dbReference>
<evidence type="ECO:0000256" key="2">
    <source>
        <dbReference type="ARBA" id="ARBA00022963"/>
    </source>
</evidence>
<feature type="domain" description="PNPLA" evidence="5">
    <location>
        <begin position="9"/>
        <end position="204"/>
    </location>
</feature>
<dbReference type="PANTHER" id="PTHR14226:SF57">
    <property type="entry name" value="BLR7027 PROTEIN"/>
    <property type="match status" value="1"/>
</dbReference>
<sequence>MTMDGGRALVLGGGGVAGIAWEAGLLTGLAEQGVDLTAADLIVGTSAGSVVGTFAAYGADLAAAVKAMRERPQGESAATSGGVDPEVILSAFAILYDKTLEPQEARARLGRMALEAPVAERGVVLEELGRMLPGQEWPERRLIVTGVDAEDGSFAPWDAGSGVPLALAVRASCSVPCVFPPVEIGGRRYMDGGTRSVTNADLAKGASAVVILEPMGHLTPRETLRRELAELGDARVAAIGPDQAAIETFGADILSPALYGPGFQAGLDQAASAIDEIRKIWDA</sequence>
<reference evidence="6 7" key="1">
    <citation type="submission" date="2020-08" db="EMBL/GenBank/DDBJ databases">
        <title>Sequencing the genomes of 1000 actinobacteria strains.</title>
        <authorList>
            <person name="Klenk H.-P."/>
        </authorList>
    </citation>
    <scope>NUCLEOTIDE SEQUENCE [LARGE SCALE GENOMIC DNA]</scope>
    <source>
        <strain evidence="6 7">DSM 45823</strain>
    </source>
</reference>
<evidence type="ECO:0000313" key="6">
    <source>
        <dbReference type="EMBL" id="MBA9001747.1"/>
    </source>
</evidence>
<comment type="caution">
    <text evidence="6">The sequence shown here is derived from an EMBL/GenBank/DDBJ whole genome shotgun (WGS) entry which is preliminary data.</text>
</comment>
<keyword evidence="3 4" id="KW-0443">Lipid metabolism</keyword>
<protein>
    <submittedName>
        <fullName evidence="6">NTE family protein</fullName>
    </submittedName>
</protein>
<dbReference type="GO" id="GO:0016787">
    <property type="term" value="F:hydrolase activity"/>
    <property type="evidence" value="ECO:0007669"/>
    <property type="project" value="UniProtKB-UniRule"/>
</dbReference>
<dbReference type="EMBL" id="JACJII010000001">
    <property type="protein sequence ID" value="MBA9001747.1"/>
    <property type="molecule type" value="Genomic_DNA"/>
</dbReference>
<feature type="active site" description="Nucleophile" evidence="4">
    <location>
        <position position="46"/>
    </location>
</feature>
<dbReference type="Pfam" id="PF01734">
    <property type="entry name" value="Patatin"/>
    <property type="match status" value="1"/>
</dbReference>
<dbReference type="SUPFAM" id="SSF52151">
    <property type="entry name" value="FabD/lysophospholipase-like"/>
    <property type="match status" value="1"/>
</dbReference>
<feature type="short sequence motif" description="GXGXXG" evidence="4">
    <location>
        <begin position="13"/>
        <end position="18"/>
    </location>
</feature>
<keyword evidence="7" id="KW-1185">Reference proteome</keyword>
<proteinExistence type="predicted"/>
<name>A0A7W3MTV2_9ACTN</name>
<dbReference type="AlphaFoldDB" id="A0A7W3MTV2"/>
<evidence type="ECO:0000256" key="3">
    <source>
        <dbReference type="ARBA" id="ARBA00023098"/>
    </source>
</evidence>
<feature type="active site" description="Proton acceptor" evidence="4">
    <location>
        <position position="191"/>
    </location>
</feature>
<dbReference type="InterPro" id="IPR002641">
    <property type="entry name" value="PNPLA_dom"/>
</dbReference>